<dbReference type="SMART" id="SM00382">
    <property type="entry name" value="AAA"/>
    <property type="match status" value="1"/>
</dbReference>
<keyword evidence="5 11" id="KW-0812">Transmembrane</keyword>
<evidence type="ECO:0000256" key="11">
    <source>
        <dbReference type="SAM" id="Phobius"/>
    </source>
</evidence>
<reference evidence="14 15" key="1">
    <citation type="submission" date="2019-08" db="EMBL/GenBank/DDBJ databases">
        <authorList>
            <person name="Peeters C."/>
        </authorList>
    </citation>
    <scope>NUCLEOTIDE SEQUENCE [LARGE SCALE GENOMIC DNA]</scope>
    <source>
        <strain evidence="14 15">LMG 30175</strain>
    </source>
</reference>
<dbReference type="PROSITE" id="PS50893">
    <property type="entry name" value="ABC_TRANSPORTER_2"/>
    <property type="match status" value="1"/>
</dbReference>
<keyword evidence="9 11" id="KW-0472">Membrane</keyword>
<dbReference type="FunFam" id="3.40.50.300:FF:000186">
    <property type="entry name" value="ATP-binding cassette sub-family B member 7, mitochondrial"/>
    <property type="match status" value="1"/>
</dbReference>
<dbReference type="SUPFAM" id="SSF52540">
    <property type="entry name" value="P-loop containing nucleoside triphosphate hydrolases"/>
    <property type="match status" value="1"/>
</dbReference>
<keyword evidence="4" id="KW-0997">Cell inner membrane</keyword>
<dbReference type="InterPro" id="IPR027417">
    <property type="entry name" value="P-loop_NTPase"/>
</dbReference>
<dbReference type="Gene3D" id="1.20.1560.10">
    <property type="entry name" value="ABC transporter type 1, transmembrane domain"/>
    <property type="match status" value="1"/>
</dbReference>
<dbReference type="AlphaFoldDB" id="A0A5E4TYV6"/>
<evidence type="ECO:0000256" key="3">
    <source>
        <dbReference type="ARBA" id="ARBA00022475"/>
    </source>
</evidence>
<dbReference type="EMBL" id="CABPRZ010000005">
    <property type="protein sequence ID" value="VVD93035.1"/>
    <property type="molecule type" value="Genomic_DNA"/>
</dbReference>
<dbReference type="Pfam" id="PF00664">
    <property type="entry name" value="ABC_membrane"/>
    <property type="match status" value="1"/>
</dbReference>
<dbReference type="InterPro" id="IPR003593">
    <property type="entry name" value="AAA+_ATPase"/>
</dbReference>
<dbReference type="Proteomes" id="UP000414233">
    <property type="component" value="Unassembled WGS sequence"/>
</dbReference>
<dbReference type="GO" id="GO:0005886">
    <property type="term" value="C:plasma membrane"/>
    <property type="evidence" value="ECO:0007669"/>
    <property type="project" value="UniProtKB-SubCell"/>
</dbReference>
<proteinExistence type="predicted"/>
<evidence type="ECO:0000256" key="2">
    <source>
        <dbReference type="ARBA" id="ARBA00022448"/>
    </source>
</evidence>
<dbReference type="PANTHER" id="PTHR24221">
    <property type="entry name" value="ATP-BINDING CASSETTE SUB-FAMILY B"/>
    <property type="match status" value="1"/>
</dbReference>
<organism evidence="14 15">
    <name type="scientific">Pandoraea terrae</name>
    <dbReference type="NCBI Taxonomy" id="1537710"/>
    <lineage>
        <taxon>Bacteria</taxon>
        <taxon>Pseudomonadati</taxon>
        <taxon>Pseudomonadota</taxon>
        <taxon>Betaproteobacteria</taxon>
        <taxon>Burkholderiales</taxon>
        <taxon>Burkholderiaceae</taxon>
        <taxon>Pandoraea</taxon>
    </lineage>
</organism>
<dbReference type="PROSITE" id="PS50929">
    <property type="entry name" value="ABC_TM1F"/>
    <property type="match status" value="1"/>
</dbReference>
<dbReference type="PROSITE" id="PS00211">
    <property type="entry name" value="ABC_TRANSPORTER_1"/>
    <property type="match status" value="1"/>
</dbReference>
<dbReference type="GO" id="GO:0006879">
    <property type="term" value="P:intracellular iron ion homeostasis"/>
    <property type="evidence" value="ECO:0007669"/>
    <property type="project" value="TreeGrafter"/>
</dbReference>
<comment type="subcellular location">
    <subcellularLocation>
        <location evidence="1">Cell membrane</location>
        <topology evidence="1">Multi-pass membrane protein</topology>
    </subcellularLocation>
</comment>
<dbReference type="InterPro" id="IPR039421">
    <property type="entry name" value="Type_1_exporter"/>
</dbReference>
<evidence type="ECO:0000256" key="6">
    <source>
        <dbReference type="ARBA" id="ARBA00022741"/>
    </source>
</evidence>
<feature type="transmembrane region" description="Helical" evidence="11">
    <location>
        <begin position="239"/>
        <end position="259"/>
    </location>
</feature>
<dbReference type="Gene3D" id="3.40.50.300">
    <property type="entry name" value="P-loop containing nucleotide triphosphate hydrolases"/>
    <property type="match status" value="1"/>
</dbReference>
<keyword evidence="2" id="KW-0813">Transport</keyword>
<dbReference type="SUPFAM" id="SSF90123">
    <property type="entry name" value="ABC transporter transmembrane region"/>
    <property type="match status" value="1"/>
</dbReference>
<feature type="transmembrane region" description="Helical" evidence="11">
    <location>
        <begin position="363"/>
        <end position="381"/>
    </location>
</feature>
<evidence type="ECO:0000259" key="13">
    <source>
        <dbReference type="PROSITE" id="PS50929"/>
    </source>
</evidence>
<dbReference type="GO" id="GO:0005524">
    <property type="term" value="F:ATP binding"/>
    <property type="evidence" value="ECO:0007669"/>
    <property type="project" value="UniProtKB-KW"/>
</dbReference>
<dbReference type="GO" id="GO:0140359">
    <property type="term" value="F:ABC-type transporter activity"/>
    <property type="evidence" value="ECO:0007669"/>
    <property type="project" value="InterPro"/>
</dbReference>
<evidence type="ECO:0000256" key="9">
    <source>
        <dbReference type="ARBA" id="ARBA00023136"/>
    </source>
</evidence>
<evidence type="ECO:0000256" key="1">
    <source>
        <dbReference type="ARBA" id="ARBA00004651"/>
    </source>
</evidence>
<protein>
    <submittedName>
        <fullName evidence="14">Metal ABC transporter permease</fullName>
    </submittedName>
</protein>
<keyword evidence="6" id="KW-0547">Nucleotide-binding</keyword>
<keyword evidence="3" id="KW-1003">Cell membrane</keyword>
<evidence type="ECO:0000313" key="15">
    <source>
        <dbReference type="Proteomes" id="UP000414233"/>
    </source>
</evidence>
<dbReference type="Pfam" id="PF00005">
    <property type="entry name" value="ABC_tran"/>
    <property type="match status" value="1"/>
</dbReference>
<gene>
    <name evidence="14" type="ORF">PTE30175_01661</name>
</gene>
<keyword evidence="8 11" id="KW-1133">Transmembrane helix</keyword>
<evidence type="ECO:0000259" key="12">
    <source>
        <dbReference type="PROSITE" id="PS50893"/>
    </source>
</evidence>
<feature type="compositionally biased region" description="Low complexity" evidence="10">
    <location>
        <begin position="50"/>
        <end position="61"/>
    </location>
</feature>
<evidence type="ECO:0000256" key="7">
    <source>
        <dbReference type="ARBA" id="ARBA00022840"/>
    </source>
</evidence>
<evidence type="ECO:0000256" key="8">
    <source>
        <dbReference type="ARBA" id="ARBA00022989"/>
    </source>
</evidence>
<dbReference type="GO" id="GO:0016887">
    <property type="term" value="F:ATP hydrolysis activity"/>
    <property type="evidence" value="ECO:0007669"/>
    <property type="project" value="InterPro"/>
</dbReference>
<feature type="domain" description="ABC transmembrane type-1" evidence="13">
    <location>
        <begin position="86"/>
        <end position="383"/>
    </location>
</feature>
<dbReference type="PANTHER" id="PTHR24221:SF402">
    <property type="entry name" value="IRON-SULFUR CLUSTERS TRANSPORTER ABCB7, MITOCHONDRIAL"/>
    <property type="match status" value="1"/>
</dbReference>
<feature type="region of interest" description="Disordered" evidence="10">
    <location>
        <begin position="38"/>
        <end position="61"/>
    </location>
</feature>
<evidence type="ECO:0000313" key="14">
    <source>
        <dbReference type="EMBL" id="VVD93035.1"/>
    </source>
</evidence>
<feature type="transmembrane region" description="Helical" evidence="11">
    <location>
        <begin position="215"/>
        <end position="233"/>
    </location>
</feature>
<feature type="domain" description="ABC transporter" evidence="12">
    <location>
        <begin position="417"/>
        <end position="656"/>
    </location>
</feature>
<feature type="transmembrane region" description="Helical" evidence="11">
    <location>
        <begin position="129"/>
        <end position="148"/>
    </location>
</feature>
<evidence type="ECO:0000256" key="10">
    <source>
        <dbReference type="SAM" id="MobiDB-lite"/>
    </source>
</evidence>
<dbReference type="InterPro" id="IPR017871">
    <property type="entry name" value="ABC_transporter-like_CS"/>
</dbReference>
<accession>A0A5E4TYV6</accession>
<keyword evidence="15" id="KW-1185">Reference proteome</keyword>
<keyword evidence="7" id="KW-0067">ATP-binding</keyword>
<feature type="transmembrane region" description="Helical" evidence="11">
    <location>
        <begin position="321"/>
        <end position="343"/>
    </location>
</feature>
<sequence length="677" mass="74478">MSGPVGGSAQYAGFCENTSSTILTESLPSDLTTRQALRAAPTPNMRRYPAAEPASAGAAPAKPRNDWQVIRSLLPYLLEFRGRVTLALSCLVMAKVANLGVPVLMKHIVDNLGPVAALSATARAHADPGLIVVGGLGLLVIAYGLVRLSTSLFTELREILFSKVTESAVRQIALRVFRHLHALSLRFHLERQTGGMSRDIERGTRGIQSMISYSLYNILPTLIEVSLVLGFFIVRYDKFYALVTLGALVSYITFTVKVTEWRTHFRRTMNELDSKANARAIDSLINYETVKYFGNEAFETQRYDENLRRYRAAAIRSQNSLSVLNFGQQVIVATGLILILWHATQGVMNGTMTLGDLVLVNTFMLQLYIPLNFLGVIYRELKQAMTDMDRMFTLLDVNREVADPPGAQPLACNGGTVRFEHVNFGYEPARQILHDVEFTIAAGTTTAVVGHSGSGKSTLSRLLFRFYDVGFDGAAAGRITIDGQDIREVTQDSLRAAIGIVPQDTVLFNDTIYYNIAYGNPSAPREAVIAAARAAHIHDFVESLPAGYESMVGERGLKLSGGEKQRVAIARTILKNPHILIFDEATSALDSRSEQAIQAELRHIARDRTTLVIAHRLSTIVHAEQIIVLDKGIIVERGTHDELLRAQGLYAQMWALQQQRRGGDGSEEASLYAVALS</sequence>
<evidence type="ECO:0000256" key="4">
    <source>
        <dbReference type="ARBA" id="ARBA00022519"/>
    </source>
</evidence>
<dbReference type="InterPro" id="IPR011527">
    <property type="entry name" value="ABC1_TM_dom"/>
</dbReference>
<dbReference type="InterPro" id="IPR036640">
    <property type="entry name" value="ABC1_TM_sf"/>
</dbReference>
<dbReference type="InterPro" id="IPR003439">
    <property type="entry name" value="ABC_transporter-like_ATP-bd"/>
</dbReference>
<evidence type="ECO:0000256" key="5">
    <source>
        <dbReference type="ARBA" id="ARBA00022692"/>
    </source>
</evidence>
<dbReference type="CDD" id="cd18582">
    <property type="entry name" value="ABC_6TM_ATM1_ABCB7"/>
    <property type="match status" value="1"/>
</dbReference>
<name>A0A5E4TYV6_9BURK</name>